<dbReference type="Proteomes" id="UP000618818">
    <property type="component" value="Unassembled WGS sequence"/>
</dbReference>
<keyword evidence="1" id="KW-0812">Transmembrane</keyword>
<evidence type="ECO:0000313" key="3">
    <source>
        <dbReference type="Proteomes" id="UP000618818"/>
    </source>
</evidence>
<evidence type="ECO:0000256" key="1">
    <source>
        <dbReference type="SAM" id="Phobius"/>
    </source>
</evidence>
<feature type="transmembrane region" description="Helical" evidence="1">
    <location>
        <begin position="77"/>
        <end position="95"/>
    </location>
</feature>
<dbReference type="RefSeq" id="WP_191195249.1">
    <property type="nucleotide sequence ID" value="NZ_JACXYZ010000001.1"/>
</dbReference>
<feature type="transmembrane region" description="Helical" evidence="1">
    <location>
        <begin position="40"/>
        <end position="65"/>
    </location>
</feature>
<sequence length="108" mass="11700">MTVVRGFEVAAWVVFWVGIVTMLVRGAFLRAPAQKYRTGWILAWTFLLTGPVFAVVYTLGGLGVAETFFGDSGRRGPWFMAICGVVLTACAPGALRRTRRGMAAGRAD</sequence>
<keyword evidence="1" id="KW-0472">Membrane</keyword>
<feature type="transmembrane region" description="Helical" evidence="1">
    <location>
        <begin position="6"/>
        <end position="28"/>
    </location>
</feature>
<protein>
    <submittedName>
        <fullName evidence="2">Uncharacterized protein</fullName>
    </submittedName>
</protein>
<organism evidence="2 3">
    <name type="scientific">Nocardioides cavernae</name>
    <dbReference type="NCBI Taxonomy" id="1921566"/>
    <lineage>
        <taxon>Bacteria</taxon>
        <taxon>Bacillati</taxon>
        <taxon>Actinomycetota</taxon>
        <taxon>Actinomycetes</taxon>
        <taxon>Propionibacteriales</taxon>
        <taxon>Nocardioidaceae</taxon>
        <taxon>Nocardioides</taxon>
    </lineage>
</organism>
<dbReference type="EMBL" id="JACXYZ010000001">
    <property type="protein sequence ID" value="MBD3925612.1"/>
    <property type="molecule type" value="Genomic_DNA"/>
</dbReference>
<comment type="caution">
    <text evidence="2">The sequence shown here is derived from an EMBL/GenBank/DDBJ whole genome shotgun (WGS) entry which is preliminary data.</text>
</comment>
<name>A0ABR8NDF1_9ACTN</name>
<keyword evidence="3" id="KW-1185">Reference proteome</keyword>
<proteinExistence type="predicted"/>
<accession>A0ABR8NDF1</accession>
<reference evidence="2 3" key="1">
    <citation type="submission" date="2020-09" db="EMBL/GenBank/DDBJ databases">
        <title>novel species in genus Nocardioides.</title>
        <authorList>
            <person name="Zhang G."/>
        </authorList>
    </citation>
    <scope>NUCLEOTIDE SEQUENCE [LARGE SCALE GENOMIC DNA]</scope>
    <source>
        <strain evidence="2 3">KCTC 39551</strain>
    </source>
</reference>
<keyword evidence="1" id="KW-1133">Transmembrane helix</keyword>
<gene>
    <name evidence="2" type="ORF">IEZ26_13330</name>
</gene>
<evidence type="ECO:0000313" key="2">
    <source>
        <dbReference type="EMBL" id="MBD3925612.1"/>
    </source>
</evidence>